<protein>
    <submittedName>
        <fullName evidence="2">Restriction enzyme</fullName>
    </submittedName>
</protein>
<sequence>MTKKKTDYEFKTQIEEITKGEYLFLDTYKDARTKITCRHNKCGNIWEISPDNFLRGKRCPKCQNESRTLNRRNSLKRVEEIIRQKSGGEFEYISGYVNSKSKVKLKHLRCGKTIVKPFSAFYAGITCSCEKTNRDVVDFKSSGDRIQCKADFQRYIDKYVTGEYVIIGKYVKSTKPILLKHVECGNLTEISPHNFKNGVRCDKCKSYKGELKIRDLLLKKGVFFEEQVRFDDCRLKKPLVFDFFLPIHNILIEFDGEQHIRPIERWGGEKAFQLQRKRDEIKNNYCKNNGITLVRIGYYENIEQKIKRYI</sequence>
<accession>A0A8S5U058</accession>
<dbReference type="InterPro" id="IPR048793">
    <property type="entry name" value="CapR_dom"/>
</dbReference>
<name>A0A8S5U058_9CAUD</name>
<feature type="domain" description="CapR homology" evidence="1">
    <location>
        <begin position="11"/>
        <end position="62"/>
    </location>
</feature>
<evidence type="ECO:0000259" key="1">
    <source>
        <dbReference type="Pfam" id="PF21817"/>
    </source>
</evidence>
<dbReference type="EMBL" id="BK015970">
    <property type="protein sequence ID" value="DAF87836.1"/>
    <property type="molecule type" value="Genomic_DNA"/>
</dbReference>
<reference evidence="2" key="1">
    <citation type="journal article" date="2021" name="Proc. Natl. Acad. Sci. U.S.A.">
        <title>A Catalog of Tens of Thousands of Viruses from Human Metagenomes Reveals Hidden Associations with Chronic Diseases.</title>
        <authorList>
            <person name="Tisza M.J."/>
            <person name="Buck C.B."/>
        </authorList>
    </citation>
    <scope>NUCLEOTIDE SEQUENCE</scope>
    <source>
        <strain evidence="2">Ctjuy3</strain>
    </source>
</reference>
<proteinExistence type="predicted"/>
<evidence type="ECO:0000313" key="2">
    <source>
        <dbReference type="EMBL" id="DAF87836.1"/>
    </source>
</evidence>
<organism evidence="2">
    <name type="scientific">Siphoviridae sp. ctjuy3</name>
    <dbReference type="NCBI Taxonomy" id="2825637"/>
    <lineage>
        <taxon>Viruses</taxon>
        <taxon>Duplodnaviria</taxon>
        <taxon>Heunggongvirae</taxon>
        <taxon>Uroviricota</taxon>
        <taxon>Caudoviricetes</taxon>
    </lineage>
</organism>
<dbReference type="Gene3D" id="3.40.960.10">
    <property type="entry name" value="VSR Endonuclease"/>
    <property type="match status" value="1"/>
</dbReference>
<dbReference type="Pfam" id="PF21817">
    <property type="entry name" value="CapR"/>
    <property type="match status" value="1"/>
</dbReference>